<reference evidence="6 7" key="1">
    <citation type="submission" date="2024-01" db="EMBL/GenBank/DDBJ databases">
        <title>The diversity of rhizobia nodulating Mimosa spp. in eleven states of Brazil covering several biomes is determined by host plant, location, and edaphic factors.</title>
        <authorList>
            <person name="Rouws L."/>
            <person name="Barauna A."/>
            <person name="Beukes C."/>
            <person name="De Faria S.M."/>
            <person name="Gross E."/>
            <person name="Dos Reis Junior F.B."/>
            <person name="Simon M."/>
            <person name="Maluk M."/>
            <person name="Odee D.W."/>
            <person name="Kenicer G."/>
            <person name="Young J.P.W."/>
            <person name="Reis V.M."/>
            <person name="Zilli J."/>
            <person name="James E.K."/>
        </authorList>
    </citation>
    <scope>NUCLEOTIDE SEQUENCE [LARGE SCALE GENOMIC DNA]</scope>
    <source>
        <strain evidence="6 7">JPY167</strain>
    </source>
</reference>
<feature type="domain" description="HTH tetR-type" evidence="5">
    <location>
        <begin position="5"/>
        <end position="65"/>
    </location>
</feature>
<evidence type="ECO:0000256" key="3">
    <source>
        <dbReference type="ARBA" id="ARBA00023163"/>
    </source>
</evidence>
<evidence type="ECO:0000256" key="2">
    <source>
        <dbReference type="ARBA" id="ARBA00023125"/>
    </source>
</evidence>
<dbReference type="SUPFAM" id="SSF48498">
    <property type="entry name" value="Tetracyclin repressor-like, C-terminal domain"/>
    <property type="match status" value="1"/>
</dbReference>
<keyword evidence="1" id="KW-0805">Transcription regulation</keyword>
<dbReference type="Pfam" id="PF21993">
    <property type="entry name" value="TetR_C_13_2"/>
    <property type="match status" value="1"/>
</dbReference>
<gene>
    <name evidence="6" type="ORF">VSR73_29945</name>
</gene>
<dbReference type="InterPro" id="IPR054156">
    <property type="entry name" value="YxaF_TetR_C"/>
</dbReference>
<keyword evidence="3" id="KW-0804">Transcription</keyword>
<protein>
    <submittedName>
        <fullName evidence="6">TetR/AcrR family transcriptional regulator</fullName>
    </submittedName>
</protein>
<dbReference type="Gene3D" id="1.10.357.10">
    <property type="entry name" value="Tetracycline Repressor, domain 2"/>
    <property type="match status" value="1"/>
</dbReference>
<evidence type="ECO:0000256" key="4">
    <source>
        <dbReference type="PROSITE-ProRule" id="PRU00335"/>
    </source>
</evidence>
<evidence type="ECO:0000259" key="5">
    <source>
        <dbReference type="PROSITE" id="PS50977"/>
    </source>
</evidence>
<name>A0ABU9RYZ6_9BURK</name>
<feature type="DNA-binding region" description="H-T-H motif" evidence="4">
    <location>
        <begin position="28"/>
        <end position="47"/>
    </location>
</feature>
<dbReference type="InterPro" id="IPR001647">
    <property type="entry name" value="HTH_TetR"/>
</dbReference>
<dbReference type="PANTHER" id="PTHR47506:SF3">
    <property type="entry name" value="HTH-TYPE TRANSCRIPTIONAL REGULATOR LMRA"/>
    <property type="match status" value="1"/>
</dbReference>
<dbReference type="Pfam" id="PF00440">
    <property type="entry name" value="TetR_N"/>
    <property type="match status" value="1"/>
</dbReference>
<dbReference type="InterPro" id="IPR009057">
    <property type="entry name" value="Homeodomain-like_sf"/>
</dbReference>
<evidence type="ECO:0000313" key="7">
    <source>
        <dbReference type="Proteomes" id="UP001489897"/>
    </source>
</evidence>
<comment type="caution">
    <text evidence="6">The sequence shown here is derived from an EMBL/GenBank/DDBJ whole genome shotgun (WGS) entry which is preliminary data.</text>
</comment>
<keyword evidence="7" id="KW-1185">Reference proteome</keyword>
<dbReference type="InterPro" id="IPR036271">
    <property type="entry name" value="Tet_transcr_reg_TetR-rel_C_sf"/>
</dbReference>
<dbReference type="PANTHER" id="PTHR47506">
    <property type="entry name" value="TRANSCRIPTIONAL REGULATORY PROTEIN"/>
    <property type="match status" value="1"/>
</dbReference>
<dbReference type="RefSeq" id="WP_342949294.1">
    <property type="nucleotide sequence ID" value="NZ_JAYMRV010000011.1"/>
</dbReference>
<organism evidence="6 7">
    <name type="scientific">Paraburkholderia ferrariae</name>
    <dbReference type="NCBI Taxonomy" id="386056"/>
    <lineage>
        <taxon>Bacteria</taxon>
        <taxon>Pseudomonadati</taxon>
        <taxon>Pseudomonadota</taxon>
        <taxon>Betaproteobacteria</taxon>
        <taxon>Burkholderiales</taxon>
        <taxon>Burkholderiaceae</taxon>
        <taxon>Paraburkholderia</taxon>
    </lineage>
</organism>
<proteinExistence type="predicted"/>
<keyword evidence="2 4" id="KW-0238">DNA-binding</keyword>
<sequence>MPRHTDSREQMIKAGRRLYSVRGYAGTAFSDVLAESGAPRGSVYFHFPGGKDEFAAEVVAAHNRSAQARLARLAVTCSTPQDLLVAYLKGARDYTVATDYREGCPIGAVILESAQASPELLASAGQAMASSIALLAGLLVERGACEADAHRWATAAITAYEGALIVSRALHDPAPFDSLIDSLRHAAG</sequence>
<accession>A0ABU9RYZ6</accession>
<dbReference type="SUPFAM" id="SSF46689">
    <property type="entry name" value="Homeodomain-like"/>
    <property type="match status" value="1"/>
</dbReference>
<dbReference type="Proteomes" id="UP001489897">
    <property type="component" value="Unassembled WGS sequence"/>
</dbReference>
<dbReference type="PROSITE" id="PS50977">
    <property type="entry name" value="HTH_TETR_2"/>
    <property type="match status" value="1"/>
</dbReference>
<dbReference type="EMBL" id="JAYMRV010000011">
    <property type="protein sequence ID" value="MEM5425268.1"/>
    <property type="molecule type" value="Genomic_DNA"/>
</dbReference>
<evidence type="ECO:0000313" key="6">
    <source>
        <dbReference type="EMBL" id="MEM5425268.1"/>
    </source>
</evidence>
<evidence type="ECO:0000256" key="1">
    <source>
        <dbReference type="ARBA" id="ARBA00023015"/>
    </source>
</evidence>